<evidence type="ECO:0000256" key="8">
    <source>
        <dbReference type="ARBA" id="ARBA00022842"/>
    </source>
</evidence>
<keyword evidence="16" id="KW-0670">Pyruvate</keyword>
<dbReference type="InterPro" id="IPR006311">
    <property type="entry name" value="TAT_signal"/>
</dbReference>
<keyword evidence="6 11" id="KW-0479">Metal-binding</keyword>
<dbReference type="GO" id="GO:0000287">
    <property type="term" value="F:magnesium ion binding"/>
    <property type="evidence" value="ECO:0007669"/>
    <property type="project" value="InterPro"/>
</dbReference>
<evidence type="ECO:0000259" key="13">
    <source>
        <dbReference type="Pfam" id="PF00205"/>
    </source>
</evidence>
<dbReference type="InterPro" id="IPR012001">
    <property type="entry name" value="Thiamin_PyroP_enz_TPP-bd_dom"/>
</dbReference>
<dbReference type="PROSITE" id="PS00187">
    <property type="entry name" value="TPP_ENZYMES"/>
    <property type="match status" value="1"/>
</dbReference>
<dbReference type="Gene3D" id="3.40.50.970">
    <property type="match status" value="2"/>
</dbReference>
<evidence type="ECO:0000256" key="7">
    <source>
        <dbReference type="ARBA" id="ARBA00022793"/>
    </source>
</evidence>
<feature type="binding site" evidence="11">
    <location>
        <position position="487"/>
    </location>
    <ligand>
        <name>Mg(2+)</name>
        <dbReference type="ChEBI" id="CHEBI:18420"/>
    </ligand>
</feature>
<keyword evidence="10" id="KW-0456">Lyase</keyword>
<dbReference type="SUPFAM" id="SSF52518">
    <property type="entry name" value="Thiamin diphosphate-binding fold (THDP-binding)"/>
    <property type="match status" value="2"/>
</dbReference>
<keyword evidence="9 12" id="KW-0786">Thiamine pyrophosphate</keyword>
<feature type="domain" description="Thiamine pyrophosphate enzyme TPP-binding" evidence="14">
    <location>
        <begin position="452"/>
        <end position="579"/>
    </location>
</feature>
<dbReference type="InterPro" id="IPR029061">
    <property type="entry name" value="THDP-binding"/>
</dbReference>
<evidence type="ECO:0000256" key="6">
    <source>
        <dbReference type="ARBA" id="ARBA00022723"/>
    </source>
</evidence>
<feature type="domain" description="Thiamine pyrophosphate enzyme N-terminal TPP-binding" evidence="15">
    <location>
        <begin position="54"/>
        <end position="161"/>
    </location>
</feature>
<dbReference type="GO" id="GO:0004737">
    <property type="term" value="F:pyruvate decarboxylase activity"/>
    <property type="evidence" value="ECO:0007669"/>
    <property type="project" value="TreeGrafter"/>
</dbReference>
<evidence type="ECO:0000256" key="9">
    <source>
        <dbReference type="ARBA" id="ARBA00023052"/>
    </source>
</evidence>
<evidence type="ECO:0000313" key="17">
    <source>
        <dbReference type="Proteomes" id="UP000317940"/>
    </source>
</evidence>
<evidence type="ECO:0000256" key="1">
    <source>
        <dbReference type="ARBA" id="ARBA00001920"/>
    </source>
</evidence>
<dbReference type="GO" id="GO:0000949">
    <property type="term" value="P:aromatic amino acid family catabolic process to alcohol via Ehrlich pathway"/>
    <property type="evidence" value="ECO:0007669"/>
    <property type="project" value="TreeGrafter"/>
</dbReference>
<gene>
    <name evidence="16" type="ORF">FHX73_11676</name>
</gene>
<dbReference type="RefSeq" id="WP_211786125.1">
    <property type="nucleotide sequence ID" value="NZ_BAAAMZ010000042.1"/>
</dbReference>
<keyword evidence="7" id="KW-0210">Decarboxylase</keyword>
<name>A0A561UC11_9ACTN</name>
<accession>A0A561UC11</accession>
<comment type="similarity">
    <text evidence="4 12">Belongs to the TPP enzyme family.</text>
</comment>
<evidence type="ECO:0000256" key="2">
    <source>
        <dbReference type="ARBA" id="ARBA00001964"/>
    </source>
</evidence>
<evidence type="ECO:0000259" key="14">
    <source>
        <dbReference type="Pfam" id="PF02775"/>
    </source>
</evidence>
<evidence type="ECO:0000256" key="12">
    <source>
        <dbReference type="RuleBase" id="RU362132"/>
    </source>
</evidence>
<organism evidence="16 17">
    <name type="scientific">Kitasatospora viridis</name>
    <dbReference type="NCBI Taxonomy" id="281105"/>
    <lineage>
        <taxon>Bacteria</taxon>
        <taxon>Bacillati</taxon>
        <taxon>Actinomycetota</taxon>
        <taxon>Actinomycetes</taxon>
        <taxon>Kitasatosporales</taxon>
        <taxon>Streptomycetaceae</taxon>
        <taxon>Kitasatospora</taxon>
    </lineage>
</organism>
<evidence type="ECO:0000313" key="16">
    <source>
        <dbReference type="EMBL" id="TWF96902.1"/>
    </source>
</evidence>
<proteinExistence type="inferred from homology"/>
<dbReference type="InterPro" id="IPR047214">
    <property type="entry name" value="TPP_PDC_IPDC"/>
</dbReference>
<evidence type="ECO:0000256" key="3">
    <source>
        <dbReference type="ARBA" id="ARBA00002938"/>
    </source>
</evidence>
<comment type="cofactor">
    <cofactor evidence="2">
        <name>thiamine diphosphate</name>
        <dbReference type="ChEBI" id="CHEBI:58937"/>
    </cofactor>
</comment>
<dbReference type="InterPro" id="IPR012000">
    <property type="entry name" value="Thiamin_PyroP_enz_cen_dom"/>
</dbReference>
<dbReference type="Pfam" id="PF00205">
    <property type="entry name" value="TPP_enzyme_M"/>
    <property type="match status" value="1"/>
</dbReference>
<dbReference type="Gene3D" id="3.40.50.1220">
    <property type="entry name" value="TPP-binding domain"/>
    <property type="match status" value="1"/>
</dbReference>
<evidence type="ECO:0000256" key="10">
    <source>
        <dbReference type="ARBA" id="ARBA00023239"/>
    </source>
</evidence>
<reference evidence="16 17" key="1">
    <citation type="submission" date="2019-06" db="EMBL/GenBank/DDBJ databases">
        <title>Sequencing the genomes of 1000 actinobacteria strains.</title>
        <authorList>
            <person name="Klenk H.-P."/>
        </authorList>
    </citation>
    <scope>NUCLEOTIDE SEQUENCE [LARGE SCALE GENOMIC DNA]</scope>
    <source>
        <strain evidence="16 17">DSM 44826</strain>
    </source>
</reference>
<dbReference type="Pfam" id="PF02775">
    <property type="entry name" value="TPP_enzyme_C"/>
    <property type="match status" value="1"/>
</dbReference>
<dbReference type="CDD" id="cd07038">
    <property type="entry name" value="TPP_PYR_PDC_IPDC_like"/>
    <property type="match status" value="1"/>
</dbReference>
<dbReference type="InterPro" id="IPR029035">
    <property type="entry name" value="DHS-like_NAD/FAD-binding_dom"/>
</dbReference>
<evidence type="ECO:0000259" key="15">
    <source>
        <dbReference type="Pfam" id="PF02776"/>
    </source>
</evidence>
<comment type="function">
    <text evidence="3">Decarboxylates branched-chain and aromatic alpha-keto acids to aldehydes.</text>
</comment>
<dbReference type="PANTHER" id="PTHR43452:SF30">
    <property type="entry name" value="PYRUVATE DECARBOXYLASE ISOZYME 1-RELATED"/>
    <property type="match status" value="1"/>
</dbReference>
<comment type="caution">
    <text evidence="16">The sequence shown here is derived from an EMBL/GenBank/DDBJ whole genome shotgun (WGS) entry which is preliminary data.</text>
</comment>
<evidence type="ECO:0000256" key="11">
    <source>
        <dbReference type="PIRSR" id="PIRSR036565-2"/>
    </source>
</evidence>
<evidence type="ECO:0000256" key="4">
    <source>
        <dbReference type="ARBA" id="ARBA00007812"/>
    </source>
</evidence>
<keyword evidence="17" id="KW-1185">Reference proteome</keyword>
<feature type="domain" description="Thiamine pyrophosphate enzyme central" evidence="13">
    <location>
        <begin position="251"/>
        <end position="376"/>
    </location>
</feature>
<dbReference type="CDD" id="cd02005">
    <property type="entry name" value="TPP_PDC_IPDC"/>
    <property type="match status" value="1"/>
</dbReference>
<dbReference type="InterPro" id="IPR047213">
    <property type="entry name" value="TPP_PYR_PDC_IPDC-like"/>
</dbReference>
<dbReference type="InterPro" id="IPR012110">
    <property type="entry name" value="PDC/IPDC-like"/>
</dbReference>
<dbReference type="AlphaFoldDB" id="A0A561UC11"/>
<dbReference type="SUPFAM" id="SSF52467">
    <property type="entry name" value="DHS-like NAD/FAD-binding domain"/>
    <property type="match status" value="1"/>
</dbReference>
<keyword evidence="8 11" id="KW-0460">Magnesium</keyword>
<dbReference type="Proteomes" id="UP000317940">
    <property type="component" value="Unassembled WGS sequence"/>
</dbReference>
<dbReference type="InterPro" id="IPR000399">
    <property type="entry name" value="TPP-bd_CS"/>
</dbReference>
<dbReference type="Pfam" id="PF02776">
    <property type="entry name" value="TPP_enzyme_N"/>
    <property type="match status" value="1"/>
</dbReference>
<comment type="cofactor">
    <cofactor evidence="11">
        <name>Mg(2+)</name>
        <dbReference type="ChEBI" id="CHEBI:18420"/>
    </cofactor>
    <text evidence="11">Binds 1 Mg(2+) per subunit.</text>
</comment>
<dbReference type="EMBL" id="VIWT01000001">
    <property type="protein sequence ID" value="TWF96902.1"/>
    <property type="molecule type" value="Genomic_DNA"/>
</dbReference>
<sequence>MTGIQDNGSSSGALDRRTLLRAGALVGGVTTASLVTTTTPASAASTSAAPGRPTVAQYVVQRLAALGIEHVFGVPGDFAFAFDQAIEANKQVTWVGSANELNAAYAADGYARVRGAAMLCTTYAVGELSALNGVMGSYAERLPVFHLVGQPSSRLQRAHAVTHHSLGDGVFRQFQKLSESSACVAADLTPQNVIAELERVIAEALTQRRPAYLTMAHDYGSLPVIGTPVAGTPVAKVARTPSDPASLDAAVAAIAHRVAAAKSTVVLPAYTIGRFNLQRQLTQFLDATGLAYATTPMDKAVISETDPHFLGTYSGVTSNPGVQAAVEGAELVLNLGGVAFVDVNTGMWSDGIDPDRMVTVWPDYVQVGSSTFASVQLGDVLDRLTAKLPRTGTPGIPARTPAPLTGNAADQVSSATLYPRLARFFRKDDIVVAETGLCMSHLPVIPLPDGAVFHNQTLWGSIGWATPAAFGTAMAAPTRRTVLVTGDGSHQLTANELGAMGRYGAKPVIIVLNNGTYGIEEVLSAVQGHDFDALAPWNYSALPAALGCTGWYTARVCTVGELDAALATASRHDNGCYLEIMLGRADVPASLPATVLDLIYQPAPTSPALPAIASCTAAESVNGSGEVV</sequence>
<evidence type="ECO:0000256" key="5">
    <source>
        <dbReference type="ARBA" id="ARBA00020054"/>
    </source>
</evidence>
<dbReference type="GO" id="GO:0030976">
    <property type="term" value="F:thiamine pyrophosphate binding"/>
    <property type="evidence" value="ECO:0007669"/>
    <property type="project" value="InterPro"/>
</dbReference>
<dbReference type="InterPro" id="IPR011766">
    <property type="entry name" value="TPP_enzyme_TPP-bd"/>
</dbReference>
<dbReference type="PROSITE" id="PS51318">
    <property type="entry name" value="TAT"/>
    <property type="match status" value="1"/>
</dbReference>
<protein>
    <recommendedName>
        <fullName evidence="5">Alpha-keto-acid decarboxylase</fullName>
    </recommendedName>
</protein>
<dbReference type="PANTHER" id="PTHR43452">
    <property type="entry name" value="PYRUVATE DECARBOXYLASE"/>
    <property type="match status" value="1"/>
</dbReference>
<dbReference type="GO" id="GO:0005829">
    <property type="term" value="C:cytosol"/>
    <property type="evidence" value="ECO:0007669"/>
    <property type="project" value="TreeGrafter"/>
</dbReference>
<feature type="binding site" evidence="11">
    <location>
        <position position="514"/>
    </location>
    <ligand>
        <name>Mg(2+)</name>
        <dbReference type="ChEBI" id="CHEBI:18420"/>
    </ligand>
</feature>
<comment type="cofactor">
    <cofactor evidence="1">
        <name>a metal cation</name>
        <dbReference type="ChEBI" id="CHEBI:25213"/>
    </cofactor>
</comment>
<dbReference type="PIRSF" id="PIRSF036565">
    <property type="entry name" value="Pyruvt_ip_decrb"/>
    <property type="match status" value="1"/>
</dbReference>